<dbReference type="EMBL" id="JAKLTQ010000006">
    <property type="protein sequence ID" value="MCG2622273.1"/>
    <property type="molecule type" value="Genomic_DNA"/>
</dbReference>
<evidence type="ECO:0000256" key="1">
    <source>
        <dbReference type="ARBA" id="ARBA00004776"/>
    </source>
</evidence>
<dbReference type="Pfam" id="PF00535">
    <property type="entry name" value="Glycos_transf_2"/>
    <property type="match status" value="1"/>
</dbReference>
<dbReference type="Gene3D" id="3.90.550.10">
    <property type="entry name" value="Spore Coat Polysaccharide Biosynthesis Protein SpsA, Chain A"/>
    <property type="match status" value="1"/>
</dbReference>
<comment type="pathway">
    <text evidence="1">Cell wall biogenesis; cell wall polysaccharide biosynthesis.</text>
</comment>
<comment type="similarity">
    <text evidence="2">Belongs to the glycosyltransferase 2 family.</text>
</comment>
<gene>
    <name evidence="6" type="ORF">LVY72_10115</name>
</gene>
<dbReference type="InterPro" id="IPR029044">
    <property type="entry name" value="Nucleotide-diphossugar_trans"/>
</dbReference>
<sequence>MSAAGPESRGLTTAADGSTAVPTFGVVILTQGTRPDDLQRGFASLRAQRGVSLDVVVVGNGWKPEGLPAGFKSLHLEENLGIPAGRNAGVPQVTGEYLFFLDDDAWLPDEDFLLSCARLFRTRPDIGMIQPRIEDPADPCAPQRWIPRLRKGSAHASSNVFSVVEMAIAMRRDVFERTDGWPATFWYAHEGIEFAWRVWDTGFRTWYAGDLRAGHPVIDPRRHEEFFRLNARNRVWLARRNLRWPFSWAYVGSWTLVQVLRARRDLGQLKPWFAGWRAGWQQDPWGPGESRRKLKWSTVIRMGVSGRWPVI</sequence>
<dbReference type="InterPro" id="IPR001173">
    <property type="entry name" value="Glyco_trans_2-like"/>
</dbReference>
<dbReference type="EC" id="2.4.-.-" evidence="6"/>
<keyword evidence="4 6" id="KW-0808">Transferase</keyword>
<keyword evidence="7" id="KW-1185">Reference proteome</keyword>
<protein>
    <submittedName>
        <fullName evidence="6">Glycosyltransferase</fullName>
        <ecNumber evidence="6">2.4.-.-</ecNumber>
    </submittedName>
</protein>
<name>A0ABS9L6R0_9MICC</name>
<dbReference type="SUPFAM" id="SSF53448">
    <property type="entry name" value="Nucleotide-diphospho-sugar transferases"/>
    <property type="match status" value="1"/>
</dbReference>
<organism evidence="6 7">
    <name type="scientific">Arthrobacter hankyongi</name>
    <dbReference type="NCBI Taxonomy" id="2904801"/>
    <lineage>
        <taxon>Bacteria</taxon>
        <taxon>Bacillati</taxon>
        <taxon>Actinomycetota</taxon>
        <taxon>Actinomycetes</taxon>
        <taxon>Micrococcales</taxon>
        <taxon>Micrococcaceae</taxon>
        <taxon>Arthrobacter</taxon>
    </lineage>
</organism>
<evidence type="ECO:0000256" key="4">
    <source>
        <dbReference type="ARBA" id="ARBA00022679"/>
    </source>
</evidence>
<accession>A0ABS9L6R0</accession>
<evidence type="ECO:0000259" key="5">
    <source>
        <dbReference type="Pfam" id="PF00535"/>
    </source>
</evidence>
<evidence type="ECO:0000256" key="2">
    <source>
        <dbReference type="ARBA" id="ARBA00006739"/>
    </source>
</evidence>
<feature type="domain" description="Glycosyltransferase 2-like" evidence="5">
    <location>
        <begin position="35"/>
        <end position="177"/>
    </location>
</feature>
<dbReference type="GO" id="GO:0016757">
    <property type="term" value="F:glycosyltransferase activity"/>
    <property type="evidence" value="ECO:0007669"/>
    <property type="project" value="UniProtKB-KW"/>
</dbReference>
<evidence type="ECO:0000256" key="3">
    <source>
        <dbReference type="ARBA" id="ARBA00022676"/>
    </source>
</evidence>
<dbReference type="PANTHER" id="PTHR43179">
    <property type="entry name" value="RHAMNOSYLTRANSFERASE WBBL"/>
    <property type="match status" value="1"/>
</dbReference>
<dbReference type="Proteomes" id="UP001165368">
    <property type="component" value="Unassembled WGS sequence"/>
</dbReference>
<reference evidence="6" key="1">
    <citation type="submission" date="2022-01" db="EMBL/GenBank/DDBJ databases">
        <authorList>
            <person name="Jo J.-H."/>
            <person name="Im W.-T."/>
        </authorList>
    </citation>
    <scope>NUCLEOTIDE SEQUENCE</scope>
    <source>
        <strain evidence="6">I2-34</strain>
    </source>
</reference>
<evidence type="ECO:0000313" key="6">
    <source>
        <dbReference type="EMBL" id="MCG2622273.1"/>
    </source>
</evidence>
<comment type="caution">
    <text evidence="6">The sequence shown here is derived from an EMBL/GenBank/DDBJ whole genome shotgun (WGS) entry which is preliminary data.</text>
</comment>
<dbReference type="PANTHER" id="PTHR43179:SF12">
    <property type="entry name" value="GALACTOFURANOSYLTRANSFERASE GLFT2"/>
    <property type="match status" value="1"/>
</dbReference>
<keyword evidence="3 6" id="KW-0328">Glycosyltransferase</keyword>
<proteinExistence type="inferred from homology"/>
<evidence type="ECO:0000313" key="7">
    <source>
        <dbReference type="Proteomes" id="UP001165368"/>
    </source>
</evidence>